<name>A0A843Y930_9RHOB</name>
<evidence type="ECO:0000259" key="1">
    <source>
        <dbReference type="PROSITE" id="PS51819"/>
    </source>
</evidence>
<dbReference type="Pfam" id="PF00903">
    <property type="entry name" value="Glyoxalase"/>
    <property type="match status" value="1"/>
</dbReference>
<feature type="domain" description="VOC" evidence="1">
    <location>
        <begin position="3"/>
        <end position="127"/>
    </location>
</feature>
<sequence length="130" mass="14537">MKQALHAVSLVVPDYDQAIAFYCDTLGWTLTEDVDQGSKRWVRILPPGATTGSLILARANGPAQEAIVGNQFGGRIGLFLTTDDFARDHARMRALGVVFEEEPRYEPYGIVAVWRDPFGNRWDLLELKSK</sequence>
<gene>
    <name evidence="2" type="ORF">GFB49_02965</name>
</gene>
<dbReference type="Gene3D" id="3.10.180.10">
    <property type="entry name" value="2,3-Dihydroxybiphenyl 1,2-Dioxygenase, domain 1"/>
    <property type="match status" value="1"/>
</dbReference>
<dbReference type="SUPFAM" id="SSF54593">
    <property type="entry name" value="Glyoxalase/Bleomycin resistance protein/Dihydroxybiphenyl dioxygenase"/>
    <property type="match status" value="1"/>
</dbReference>
<dbReference type="Proteomes" id="UP000444174">
    <property type="component" value="Unassembled WGS sequence"/>
</dbReference>
<accession>A0A843Y930</accession>
<dbReference type="InterPro" id="IPR037523">
    <property type="entry name" value="VOC_core"/>
</dbReference>
<dbReference type="PANTHER" id="PTHR36437">
    <property type="entry name" value="GLYOXALASE/BLEOMYCIN RESISTANCE PROTEIN/DIOXYGENASE"/>
    <property type="match status" value="1"/>
</dbReference>
<proteinExistence type="predicted"/>
<protein>
    <submittedName>
        <fullName evidence="2">VOC family protein</fullName>
    </submittedName>
</protein>
<evidence type="ECO:0000313" key="2">
    <source>
        <dbReference type="EMBL" id="MQQ07406.1"/>
    </source>
</evidence>
<dbReference type="InterPro" id="IPR004360">
    <property type="entry name" value="Glyas_Fos-R_dOase_dom"/>
</dbReference>
<keyword evidence="3" id="KW-1185">Reference proteome</keyword>
<reference evidence="2 3" key="1">
    <citation type="submission" date="2019-10" db="EMBL/GenBank/DDBJ databases">
        <title>Epibacterium sp. nov., isolated from seawater.</title>
        <authorList>
            <person name="Zhang X."/>
            <person name="Li N."/>
        </authorList>
    </citation>
    <scope>NUCLEOTIDE SEQUENCE [LARGE SCALE GENOMIC DNA]</scope>
    <source>
        <strain evidence="2 3">SM1979</strain>
    </source>
</reference>
<evidence type="ECO:0000313" key="3">
    <source>
        <dbReference type="Proteomes" id="UP000444174"/>
    </source>
</evidence>
<dbReference type="PANTHER" id="PTHR36437:SF2">
    <property type="entry name" value="GLYOXALASE_BLEOMYCIN RESISTANCE PROTEIN_DIOXYGENASE"/>
    <property type="match status" value="1"/>
</dbReference>
<dbReference type="EMBL" id="WIBF01000001">
    <property type="protein sequence ID" value="MQQ07406.1"/>
    <property type="molecule type" value="Genomic_DNA"/>
</dbReference>
<dbReference type="AlphaFoldDB" id="A0A843Y930"/>
<comment type="caution">
    <text evidence="2">The sequence shown here is derived from an EMBL/GenBank/DDBJ whole genome shotgun (WGS) entry which is preliminary data.</text>
</comment>
<dbReference type="PROSITE" id="PS51819">
    <property type="entry name" value="VOC"/>
    <property type="match status" value="1"/>
</dbReference>
<dbReference type="InterPro" id="IPR029068">
    <property type="entry name" value="Glyas_Bleomycin-R_OHBP_Dase"/>
</dbReference>
<dbReference type="RefSeq" id="WP_153214293.1">
    <property type="nucleotide sequence ID" value="NZ_WIBF01000001.1"/>
</dbReference>
<organism evidence="2 3">
    <name type="scientific">Tritonibacter litoralis</name>
    <dbReference type="NCBI Taxonomy" id="2662264"/>
    <lineage>
        <taxon>Bacteria</taxon>
        <taxon>Pseudomonadati</taxon>
        <taxon>Pseudomonadota</taxon>
        <taxon>Alphaproteobacteria</taxon>
        <taxon>Rhodobacterales</taxon>
        <taxon>Paracoccaceae</taxon>
        <taxon>Tritonibacter</taxon>
    </lineage>
</organism>